<name>A0A285T7D4_9HYPH</name>
<evidence type="ECO:0000313" key="2">
    <source>
        <dbReference type="Proteomes" id="UP000219331"/>
    </source>
</evidence>
<protein>
    <submittedName>
        <fullName evidence="1">Uncharacterized protein</fullName>
    </submittedName>
</protein>
<keyword evidence="2" id="KW-1185">Reference proteome</keyword>
<dbReference type="Proteomes" id="UP000219331">
    <property type="component" value="Unassembled WGS sequence"/>
</dbReference>
<sequence length="40" mass="4451">MVGIFHRRLLHGGVDRNQNRVPVGFTKGRVASFAGAWIET</sequence>
<proteinExistence type="predicted"/>
<dbReference type="AlphaFoldDB" id="A0A285T7D4"/>
<dbReference type="EMBL" id="OBML01000008">
    <property type="protein sequence ID" value="SOC15416.1"/>
    <property type="molecule type" value="Genomic_DNA"/>
</dbReference>
<reference evidence="1 2" key="1">
    <citation type="submission" date="2017-08" db="EMBL/GenBank/DDBJ databases">
        <authorList>
            <person name="de Groot N.N."/>
        </authorList>
    </citation>
    <scope>NUCLEOTIDE SEQUENCE [LARGE SCALE GENOMIC DNA]</scope>
    <source>
        <strain evidence="1 2">USBA 352</strain>
    </source>
</reference>
<gene>
    <name evidence="1" type="ORF">SAMN05421512_108113</name>
</gene>
<accession>A0A285T7D4</accession>
<evidence type="ECO:0000313" key="1">
    <source>
        <dbReference type="EMBL" id="SOC15416.1"/>
    </source>
</evidence>
<organism evidence="1 2">
    <name type="scientific">Stappia indica</name>
    <dbReference type="NCBI Taxonomy" id="538381"/>
    <lineage>
        <taxon>Bacteria</taxon>
        <taxon>Pseudomonadati</taxon>
        <taxon>Pseudomonadota</taxon>
        <taxon>Alphaproteobacteria</taxon>
        <taxon>Hyphomicrobiales</taxon>
        <taxon>Stappiaceae</taxon>
        <taxon>Stappia</taxon>
    </lineage>
</organism>